<evidence type="ECO:0000256" key="6">
    <source>
        <dbReference type="ARBA" id="ARBA00022490"/>
    </source>
</evidence>
<dbReference type="EC" id="3.1.13.4" evidence="5"/>
<protein>
    <recommendedName>
        <fullName evidence="5">poly(A)-specific ribonuclease</fullName>
        <ecNumber evidence="5">3.1.13.4</ecNumber>
    </recommendedName>
</protein>
<keyword evidence="7" id="KW-0678">Repressor</keyword>
<evidence type="ECO:0000256" key="12">
    <source>
        <dbReference type="ARBA" id="ARBA00022845"/>
    </source>
</evidence>
<keyword evidence="10" id="KW-0378">Hydrolase</keyword>
<organism evidence="19 20">
    <name type="scientific">Puccinia coronata f. sp. avenae</name>
    <dbReference type="NCBI Taxonomy" id="200324"/>
    <lineage>
        <taxon>Eukaryota</taxon>
        <taxon>Fungi</taxon>
        <taxon>Dikarya</taxon>
        <taxon>Basidiomycota</taxon>
        <taxon>Pucciniomycotina</taxon>
        <taxon>Pucciniomycetes</taxon>
        <taxon>Pucciniales</taxon>
        <taxon>Pucciniaceae</taxon>
        <taxon>Puccinia</taxon>
    </lineage>
</organism>
<dbReference type="InterPro" id="IPR039637">
    <property type="entry name" value="CNOT7/CNOT8/Pop2"/>
</dbReference>
<dbReference type="AlphaFoldDB" id="A0A2N5RW54"/>
<evidence type="ECO:0000256" key="9">
    <source>
        <dbReference type="ARBA" id="ARBA00022723"/>
    </source>
</evidence>
<dbReference type="Pfam" id="PF04857">
    <property type="entry name" value="CAF1"/>
    <property type="match status" value="2"/>
</dbReference>
<evidence type="ECO:0000256" key="14">
    <source>
        <dbReference type="ARBA" id="ARBA00023015"/>
    </source>
</evidence>
<dbReference type="InterPro" id="IPR012337">
    <property type="entry name" value="RNaseH-like_sf"/>
</dbReference>
<feature type="compositionally biased region" description="Polar residues" evidence="18">
    <location>
        <begin position="390"/>
        <end position="406"/>
    </location>
</feature>
<evidence type="ECO:0000256" key="2">
    <source>
        <dbReference type="ARBA" id="ARBA00004123"/>
    </source>
</evidence>
<feature type="compositionally biased region" description="Polar residues" evidence="18">
    <location>
        <begin position="358"/>
        <end position="367"/>
    </location>
</feature>
<dbReference type="Gene3D" id="3.30.420.10">
    <property type="entry name" value="Ribonuclease H-like superfamily/Ribonuclease H"/>
    <property type="match status" value="1"/>
</dbReference>
<comment type="subcellular location">
    <subcellularLocation>
        <location evidence="3">Cytoplasm</location>
    </subcellularLocation>
    <subcellularLocation>
        <location evidence="2">Nucleus</location>
    </subcellularLocation>
</comment>
<keyword evidence="11" id="KW-0269">Exonuclease</keyword>
<evidence type="ECO:0000256" key="11">
    <source>
        <dbReference type="ARBA" id="ARBA00022839"/>
    </source>
</evidence>
<keyword evidence="6" id="KW-0963">Cytoplasm</keyword>
<dbReference type="GO" id="GO:0005634">
    <property type="term" value="C:nucleus"/>
    <property type="evidence" value="ECO:0007669"/>
    <property type="project" value="UniProtKB-SubCell"/>
</dbReference>
<dbReference type="GO" id="GO:0046872">
    <property type="term" value="F:metal ion binding"/>
    <property type="evidence" value="ECO:0007669"/>
    <property type="project" value="UniProtKB-KW"/>
</dbReference>
<dbReference type="InterPro" id="IPR006941">
    <property type="entry name" value="RNase_CAF1"/>
</dbReference>
<comment type="catalytic activity">
    <reaction evidence="1">
        <text>Exonucleolytic cleavage of poly(A) to 5'-AMP.</text>
        <dbReference type="EC" id="3.1.13.4"/>
    </reaction>
</comment>
<evidence type="ECO:0000256" key="4">
    <source>
        <dbReference type="ARBA" id="ARBA00008372"/>
    </source>
</evidence>
<dbReference type="GO" id="GO:0006417">
    <property type="term" value="P:regulation of translation"/>
    <property type="evidence" value="ECO:0007669"/>
    <property type="project" value="UniProtKB-KW"/>
</dbReference>
<evidence type="ECO:0000256" key="16">
    <source>
        <dbReference type="ARBA" id="ARBA00023163"/>
    </source>
</evidence>
<evidence type="ECO:0000256" key="18">
    <source>
        <dbReference type="SAM" id="MobiDB-lite"/>
    </source>
</evidence>
<dbReference type="STRING" id="200324.A0A2N5RW54"/>
<dbReference type="GO" id="GO:0030014">
    <property type="term" value="C:CCR4-NOT complex"/>
    <property type="evidence" value="ECO:0007669"/>
    <property type="project" value="InterPro"/>
</dbReference>
<dbReference type="PANTHER" id="PTHR10797">
    <property type="entry name" value="CCR4-NOT TRANSCRIPTION COMPLEX SUBUNIT"/>
    <property type="match status" value="1"/>
</dbReference>
<name>A0A2N5RW54_9BASI</name>
<evidence type="ECO:0000256" key="8">
    <source>
        <dbReference type="ARBA" id="ARBA00022722"/>
    </source>
</evidence>
<dbReference type="GO" id="GO:0031047">
    <property type="term" value="P:regulatory ncRNA-mediated gene silencing"/>
    <property type="evidence" value="ECO:0007669"/>
    <property type="project" value="UniProtKB-KW"/>
</dbReference>
<dbReference type="SUPFAM" id="SSF53098">
    <property type="entry name" value="Ribonuclease H-like"/>
    <property type="match status" value="1"/>
</dbReference>
<keyword evidence="16" id="KW-0804">Transcription</keyword>
<dbReference type="GO" id="GO:0003723">
    <property type="term" value="F:RNA binding"/>
    <property type="evidence" value="ECO:0007669"/>
    <property type="project" value="UniProtKB-KW"/>
</dbReference>
<dbReference type="GO" id="GO:0005737">
    <property type="term" value="C:cytoplasm"/>
    <property type="evidence" value="ECO:0007669"/>
    <property type="project" value="UniProtKB-SubCell"/>
</dbReference>
<evidence type="ECO:0000313" key="19">
    <source>
        <dbReference type="EMBL" id="PLW05226.1"/>
    </source>
</evidence>
<dbReference type="Proteomes" id="UP000235388">
    <property type="component" value="Unassembled WGS sequence"/>
</dbReference>
<evidence type="ECO:0000256" key="10">
    <source>
        <dbReference type="ARBA" id="ARBA00022801"/>
    </source>
</evidence>
<keyword evidence="14" id="KW-0805">Transcription regulation</keyword>
<evidence type="ECO:0000256" key="1">
    <source>
        <dbReference type="ARBA" id="ARBA00001663"/>
    </source>
</evidence>
<evidence type="ECO:0000256" key="15">
    <source>
        <dbReference type="ARBA" id="ARBA00023158"/>
    </source>
</evidence>
<evidence type="ECO:0000256" key="3">
    <source>
        <dbReference type="ARBA" id="ARBA00004496"/>
    </source>
</evidence>
<dbReference type="GO" id="GO:0004535">
    <property type="term" value="F:poly(A)-specific ribonuclease activity"/>
    <property type="evidence" value="ECO:0007669"/>
    <property type="project" value="UniProtKB-EC"/>
</dbReference>
<dbReference type="InterPro" id="IPR036397">
    <property type="entry name" value="RNaseH_sf"/>
</dbReference>
<comment type="similarity">
    <text evidence="4">Belongs to the CAF1 family.</text>
</comment>
<accession>A0A2N5RW54</accession>
<reference evidence="19 20" key="1">
    <citation type="submission" date="2017-11" db="EMBL/GenBank/DDBJ databases">
        <title>De novo assembly and phasing of dikaryotic genomes from two isolates of Puccinia coronata f. sp. avenae, the causal agent of oat crown rust.</title>
        <authorList>
            <person name="Miller M.E."/>
            <person name="Zhang Y."/>
            <person name="Omidvar V."/>
            <person name="Sperschneider J."/>
            <person name="Schwessinger B."/>
            <person name="Raley C."/>
            <person name="Palmer J.M."/>
            <person name="Garnica D."/>
            <person name="Upadhyaya N."/>
            <person name="Rathjen J."/>
            <person name="Taylor J.M."/>
            <person name="Park R.F."/>
            <person name="Dodds P.N."/>
            <person name="Hirsch C.D."/>
            <person name="Kianian S.F."/>
            <person name="Figueroa M."/>
        </authorList>
    </citation>
    <scope>NUCLEOTIDE SEQUENCE [LARGE SCALE GENOMIC DNA]</scope>
    <source>
        <strain evidence="19">12NC29</strain>
    </source>
</reference>
<gene>
    <name evidence="19" type="ORF">PCANC_27598</name>
</gene>
<feature type="non-terminal residue" evidence="19">
    <location>
        <position position="1"/>
    </location>
</feature>
<keyword evidence="17" id="KW-0539">Nucleus</keyword>
<feature type="region of interest" description="Disordered" evidence="18">
    <location>
        <begin position="344"/>
        <end position="421"/>
    </location>
</feature>
<keyword evidence="15" id="KW-0943">RNA-mediated gene silencing</keyword>
<sequence length="421" mass="47844">LKLVRWCYTRRVTIRPQHDVQRSSTVKFCAATHPPLARFPSRVPTNHHFRGQHRHTDRHTSCRYRQEDRMDRFEMCDVWADNLDKEMAIIRDLVEYYPYIGMDTEFPGVVARPIGTFKTPSDYHYQTLRCNVDLLKIIQLGLTLCDENGRKPDGKCVWQFNFRFNLNDDMYAPDSIELLQASGLNFKRHEEQGIDPEYFGELLISSGLVLLEDVKWVSFHSGYDFGYILKMVTLVNMPATETEFFDLLKMWFPCIYDIKFLMRSCKSLRGGLNEVAKDLNVARKGKEHQAGSDSLLTADTFFALRTQYFDNELDDGKFLGQIYGLASSGQAQFSREMTPSLADDPLGFPIDPIPTPHASVTPSSSVARRQVLPPRHHLTNPQEPGPRASSAVSIKNPNAPNGSDGASNPFAPYRAGSPAVR</sequence>
<evidence type="ECO:0000256" key="17">
    <source>
        <dbReference type="ARBA" id="ARBA00023242"/>
    </source>
</evidence>
<dbReference type="EMBL" id="PGCJ01001472">
    <property type="protein sequence ID" value="PLW05226.1"/>
    <property type="molecule type" value="Genomic_DNA"/>
</dbReference>
<keyword evidence="20" id="KW-1185">Reference proteome</keyword>
<proteinExistence type="inferred from homology"/>
<dbReference type="OrthoDB" id="1164111at2759"/>
<evidence type="ECO:0000256" key="5">
    <source>
        <dbReference type="ARBA" id="ARBA00012161"/>
    </source>
</evidence>
<evidence type="ECO:0000313" key="20">
    <source>
        <dbReference type="Proteomes" id="UP000235388"/>
    </source>
</evidence>
<dbReference type="FunFam" id="3.30.420.10:FF:000005">
    <property type="entry name" value="CCR4-NOT transcription complex subunit 7"/>
    <property type="match status" value="1"/>
</dbReference>
<evidence type="ECO:0000256" key="7">
    <source>
        <dbReference type="ARBA" id="ARBA00022491"/>
    </source>
</evidence>
<keyword evidence="8" id="KW-0540">Nuclease</keyword>
<keyword evidence="9" id="KW-0479">Metal-binding</keyword>
<keyword evidence="13" id="KW-0694">RNA-binding</keyword>
<evidence type="ECO:0000256" key="13">
    <source>
        <dbReference type="ARBA" id="ARBA00022884"/>
    </source>
</evidence>
<keyword evidence="12" id="KW-0810">Translation regulation</keyword>
<comment type="caution">
    <text evidence="19">The sequence shown here is derived from an EMBL/GenBank/DDBJ whole genome shotgun (WGS) entry which is preliminary data.</text>
</comment>